<dbReference type="RefSeq" id="WP_264794822.1">
    <property type="nucleotide sequence ID" value="NZ_BRVS01000004.1"/>
</dbReference>
<dbReference type="PANTHER" id="PTHR30627:SF24">
    <property type="entry name" value="PENICILLIN-BINDING PROTEIN 4B"/>
    <property type="match status" value="1"/>
</dbReference>
<feature type="domain" description="Penicillin-binding protein transpeptidase" evidence="2">
    <location>
        <begin position="157"/>
        <end position="478"/>
    </location>
</feature>
<keyword evidence="1" id="KW-0812">Transmembrane</keyword>
<feature type="domain" description="Penicillin binding protein A dimerisation" evidence="3">
    <location>
        <begin position="52"/>
        <end position="135"/>
    </location>
</feature>
<dbReference type="Proteomes" id="UP001209654">
    <property type="component" value="Unassembled WGS sequence"/>
</dbReference>
<dbReference type="InterPro" id="IPR054120">
    <property type="entry name" value="PBPA_dimer"/>
</dbReference>
<dbReference type="InterPro" id="IPR050515">
    <property type="entry name" value="Beta-lactam/transpept"/>
</dbReference>
<keyword evidence="1" id="KW-0472">Membrane</keyword>
<organism evidence="4 5">
    <name type="scientific">Arthrobacter mangrovi</name>
    <dbReference type="NCBI Taxonomy" id="2966350"/>
    <lineage>
        <taxon>Bacteria</taxon>
        <taxon>Bacillati</taxon>
        <taxon>Actinomycetota</taxon>
        <taxon>Actinomycetes</taxon>
        <taxon>Micrococcales</taxon>
        <taxon>Micrococcaceae</taxon>
        <taxon>Arthrobacter</taxon>
    </lineage>
</organism>
<accession>A0ABQ5MRT4</accession>
<feature type="transmembrane region" description="Helical" evidence="1">
    <location>
        <begin position="9"/>
        <end position="29"/>
    </location>
</feature>
<dbReference type="InterPro" id="IPR001460">
    <property type="entry name" value="PCN-bd_Tpept"/>
</dbReference>
<keyword evidence="1" id="KW-1133">Transmembrane helix</keyword>
<gene>
    <name evidence="4" type="ORF">AHIS1636_11180</name>
</gene>
<dbReference type="Gene3D" id="3.40.710.10">
    <property type="entry name" value="DD-peptidase/beta-lactamase superfamily"/>
    <property type="match status" value="1"/>
</dbReference>
<dbReference type="EMBL" id="BRVS01000004">
    <property type="protein sequence ID" value="GLB66679.1"/>
    <property type="molecule type" value="Genomic_DNA"/>
</dbReference>
<keyword evidence="4" id="KW-0132">Cell division</keyword>
<sequence length="483" mass="51705">MNQAIRNTWIIAIAMFALLFGSLTVVQFFEADNLNANDWNSRTLYKDFDKNRGAILVAGNPIAESVPSSDDEFEFQRVYNEPELYGPLTGFYSLVYGATQMESAMNEELSGSSNDFFYDRILQLFSGSQVAGASVELTIDPELQKLAYDLLPDGVKGSIVVMDPKTGNILAMVSKPSFDPNQLAGHNTDDVAANMAKLEEVPGLSPFTNPATESLLAPGSVFKLVDTAAALESGKYDENSKLDNPAELPLPGTNISLPNFVNGGCSARTTADFSFALEQSCNTPFAQIAMDLGEDAIADQAAKFGFGESYNIPTNVTASQFPTGMSDDLLAQAAIGQYDVRVTPLQVAMMTSAIANDGMLMKPNLVRTVRAPDLRVLDSPKPEELQRSLSAENAQLIQQWMVNAVDRGIANRAAIPGVKVAGKTGTAELLAGSEGNNSWFTGFAPADDPQAVVSVVIEDVDLATGSQLTSPSARQLLEAVLNK</sequence>
<evidence type="ECO:0000313" key="5">
    <source>
        <dbReference type="Proteomes" id="UP001209654"/>
    </source>
</evidence>
<comment type="caution">
    <text evidence="4">The sequence shown here is derived from an EMBL/GenBank/DDBJ whole genome shotgun (WGS) entry which is preliminary data.</text>
</comment>
<keyword evidence="5" id="KW-1185">Reference proteome</keyword>
<reference evidence="4 5" key="1">
    <citation type="journal article" date="2023" name="Int. J. Syst. Evol. Microbiol.">
        <title>Arthrobacter mangrovi sp. nov., an actinobacterium isolated from the rhizosphere of a mangrove.</title>
        <authorList>
            <person name="Hamada M."/>
            <person name="Saitou S."/>
            <person name="Enomoto N."/>
            <person name="Nanri K."/>
            <person name="Hidaka K."/>
            <person name="Miura T."/>
            <person name="Tamura T."/>
        </authorList>
    </citation>
    <scope>NUCLEOTIDE SEQUENCE [LARGE SCALE GENOMIC DNA]</scope>
    <source>
        <strain evidence="4 5">NBRC 112813</strain>
    </source>
</reference>
<keyword evidence="4" id="KW-0131">Cell cycle</keyword>
<evidence type="ECO:0000259" key="3">
    <source>
        <dbReference type="Pfam" id="PF21922"/>
    </source>
</evidence>
<evidence type="ECO:0000313" key="4">
    <source>
        <dbReference type="EMBL" id="GLB66679.1"/>
    </source>
</evidence>
<proteinExistence type="predicted"/>
<evidence type="ECO:0000256" key="1">
    <source>
        <dbReference type="SAM" id="Phobius"/>
    </source>
</evidence>
<dbReference type="InterPro" id="IPR012338">
    <property type="entry name" value="Beta-lactam/transpept-like"/>
</dbReference>
<dbReference type="SUPFAM" id="SSF56601">
    <property type="entry name" value="beta-lactamase/transpeptidase-like"/>
    <property type="match status" value="1"/>
</dbReference>
<dbReference type="Pfam" id="PF21922">
    <property type="entry name" value="PBP_dimer_2"/>
    <property type="match status" value="1"/>
</dbReference>
<evidence type="ECO:0000259" key="2">
    <source>
        <dbReference type="Pfam" id="PF00905"/>
    </source>
</evidence>
<dbReference type="Gene3D" id="3.90.1310.10">
    <property type="entry name" value="Penicillin-binding protein 2a (Domain 2)"/>
    <property type="match status" value="1"/>
</dbReference>
<dbReference type="GO" id="GO:0051301">
    <property type="term" value="P:cell division"/>
    <property type="evidence" value="ECO:0007669"/>
    <property type="project" value="UniProtKB-KW"/>
</dbReference>
<name>A0ABQ5MRT4_9MICC</name>
<dbReference type="Pfam" id="PF00905">
    <property type="entry name" value="Transpeptidase"/>
    <property type="match status" value="1"/>
</dbReference>
<dbReference type="PANTHER" id="PTHR30627">
    <property type="entry name" value="PEPTIDOGLYCAN D,D-TRANSPEPTIDASE"/>
    <property type="match status" value="1"/>
</dbReference>
<protein>
    <submittedName>
        <fullName evidence="4">Cell division protein FtsI</fullName>
    </submittedName>
</protein>